<dbReference type="Proteomes" id="UP000298588">
    <property type="component" value="Chromosome"/>
</dbReference>
<protein>
    <submittedName>
        <fullName evidence="1">Aldose 1-epimerase family protein</fullName>
    </submittedName>
</protein>
<dbReference type="GO" id="GO:0030246">
    <property type="term" value="F:carbohydrate binding"/>
    <property type="evidence" value="ECO:0007669"/>
    <property type="project" value="InterPro"/>
</dbReference>
<organism evidence="1 2">
    <name type="scientific">Phreatobacter aquaticus</name>
    <dbReference type="NCBI Taxonomy" id="2570229"/>
    <lineage>
        <taxon>Bacteria</taxon>
        <taxon>Pseudomonadati</taxon>
        <taxon>Pseudomonadota</taxon>
        <taxon>Alphaproteobacteria</taxon>
        <taxon>Hyphomicrobiales</taxon>
        <taxon>Phreatobacteraceae</taxon>
        <taxon>Phreatobacter</taxon>
    </lineage>
</organism>
<accession>A0A4D7QJ85</accession>
<evidence type="ECO:0000313" key="1">
    <source>
        <dbReference type="EMBL" id="QCK87578.1"/>
    </source>
</evidence>
<dbReference type="InterPro" id="IPR011013">
    <property type="entry name" value="Gal_mutarotase_sf_dom"/>
</dbReference>
<reference evidence="1 2" key="1">
    <citation type="submission" date="2019-04" db="EMBL/GenBank/DDBJ databases">
        <title>Phreatobacter aquaticus sp. nov.</title>
        <authorList>
            <person name="Choi A."/>
            <person name="Baek K."/>
        </authorList>
    </citation>
    <scope>NUCLEOTIDE SEQUENCE [LARGE SCALE GENOMIC DNA]</scope>
    <source>
        <strain evidence="1 2">NMCR1094</strain>
    </source>
</reference>
<dbReference type="Pfam" id="PF01263">
    <property type="entry name" value="Aldose_epim"/>
    <property type="match status" value="1"/>
</dbReference>
<dbReference type="CDD" id="cd09024">
    <property type="entry name" value="Aldose_epim_lacX"/>
    <property type="match status" value="1"/>
</dbReference>
<dbReference type="InterPro" id="IPR037481">
    <property type="entry name" value="LacX"/>
</dbReference>
<dbReference type="InterPro" id="IPR014718">
    <property type="entry name" value="GH-type_carb-bd"/>
</dbReference>
<keyword evidence="2" id="KW-1185">Reference proteome</keyword>
<dbReference type="EMBL" id="CP039865">
    <property type="protein sequence ID" value="QCK87578.1"/>
    <property type="molecule type" value="Genomic_DNA"/>
</dbReference>
<proteinExistence type="predicted"/>
<dbReference type="InterPro" id="IPR008183">
    <property type="entry name" value="Aldose_1/G6P_1-epimerase"/>
</dbReference>
<dbReference type="GO" id="GO:0005975">
    <property type="term" value="P:carbohydrate metabolic process"/>
    <property type="evidence" value="ECO:0007669"/>
    <property type="project" value="InterPro"/>
</dbReference>
<gene>
    <name evidence="1" type="ORF">E8L99_18350</name>
</gene>
<dbReference type="GO" id="GO:0016853">
    <property type="term" value="F:isomerase activity"/>
    <property type="evidence" value="ECO:0007669"/>
    <property type="project" value="InterPro"/>
</dbReference>
<dbReference type="SUPFAM" id="SSF74650">
    <property type="entry name" value="Galactose mutarotase-like"/>
    <property type="match status" value="1"/>
</dbReference>
<dbReference type="RefSeq" id="WP_137100907.1">
    <property type="nucleotide sequence ID" value="NZ_CP039865.1"/>
</dbReference>
<dbReference type="PANTHER" id="PTHR11122:SF13">
    <property type="entry name" value="GLUCOSE-6-PHOSPHATE 1-EPIMERASE"/>
    <property type="match status" value="1"/>
</dbReference>
<sequence length="291" mass="31893">MIELRAGTARATISTSGAEVHAWHAGGHDLLWSRDAAWWDKSSPVLFPIVGWAQRGHILVDGQHRPIGVHGFAAAGAFTLEDQSASTARLSLRDTAASRAVYPFAFRLTLTYALTDERLTIGFEVENTGDRPMPYALGLHPAFRWPMANRPRNDHAIVFERPERPDVPVIVTGGLFSPKRRPIPMEGRRLALTDALFVTDALCFLDAASQSFTLQASADGPSVTLNAHNFPHLALWSKPGAPFVSMEVWTGHGDPEGFQGELADKPSMRQLAPGTVDHCALDWVYRERAAP</sequence>
<dbReference type="PANTHER" id="PTHR11122">
    <property type="entry name" value="APOSPORY-ASSOCIATED PROTEIN C-RELATED"/>
    <property type="match status" value="1"/>
</dbReference>
<dbReference type="AlphaFoldDB" id="A0A4D7QJ85"/>
<evidence type="ECO:0000313" key="2">
    <source>
        <dbReference type="Proteomes" id="UP000298588"/>
    </source>
</evidence>
<dbReference type="OrthoDB" id="9795355at2"/>
<dbReference type="Gene3D" id="2.70.98.10">
    <property type="match status" value="1"/>
</dbReference>
<name>A0A4D7QJ85_9HYPH</name>
<dbReference type="KEGG" id="paqt:E8L99_18350"/>